<dbReference type="InterPro" id="IPR013810">
    <property type="entry name" value="Ribosomal_uS5_N"/>
</dbReference>
<sequence>MTEEQPAPDTAEVAPGLALAYTPEPEVEQGRHRRRKGGYDAMANLRSWTPKTRLGRMVRNGEITTFEQAMNSRLPIREVEIVDALLPGLEDEVINVNMIQRMTDSGRRVRFNVMAAVGNNNGYVGLGMVKGKEVAATIRKAIDNAKLNIIPVMRGNGSWESGGGAGSSVPFKITGRAGSTRVTLIPAPAGKGLVIGSKGKVVLRLAGVTDIYSRTHGQTRTTINFARATYNALQNLNKSKVSADQKKKLFMSTGRVNE</sequence>
<reference evidence="10" key="1">
    <citation type="journal article" date="2008" name="ISME J.">
        <title>Hindsight in the relative abundance, metabolic potential and genome dynamics of uncultivated marine archaea from comparative metagenomic analyses of bathypelagic plankton of different oceanic regions.</title>
        <authorList>
            <person name="Martin-Cuadrado A.B."/>
            <person name="Rodriguez-Valera F."/>
            <person name="Moreira D."/>
            <person name="Alba J.C."/>
            <person name="Ivars-Martinez E."/>
            <person name="Henn M.R."/>
            <person name="Talla E."/>
            <person name="Lopez-Garcia P."/>
        </authorList>
    </citation>
    <scope>NUCLEOTIDE SEQUENCE</scope>
</reference>
<dbReference type="InterPro" id="IPR014721">
    <property type="entry name" value="Ribsml_uS5_D2-typ_fold_subgr"/>
</dbReference>
<dbReference type="GO" id="GO:0006412">
    <property type="term" value="P:translation"/>
    <property type="evidence" value="ECO:0007669"/>
    <property type="project" value="UniProtKB-UniRule"/>
</dbReference>
<dbReference type="Gene3D" id="3.30.230.10">
    <property type="match status" value="1"/>
</dbReference>
<dbReference type="Gene3D" id="3.30.160.20">
    <property type="match status" value="1"/>
</dbReference>
<keyword evidence="4 7" id="KW-0689">Ribosomal protein</keyword>
<reference evidence="10" key="2">
    <citation type="submission" date="2008-05" db="EMBL/GenBank/DDBJ databases">
        <authorList>
            <person name="Martin-Cuadrado A.-B."/>
            <person name="Rodriguez-Valera F."/>
            <person name="Moreira D."/>
            <person name="Alba J.-C."/>
            <person name="Ivars-Martinez E."/>
            <person name="Henn M.R."/>
            <person name="Talla E."/>
            <person name="Lopez-Garcia P."/>
        </authorList>
    </citation>
    <scope>NUCLEOTIDE SEQUENCE</scope>
</reference>
<evidence type="ECO:0000256" key="8">
    <source>
        <dbReference type="RuleBase" id="RU003823"/>
    </source>
</evidence>
<evidence type="ECO:0000256" key="1">
    <source>
        <dbReference type="ARBA" id="ARBA00008945"/>
    </source>
</evidence>
<dbReference type="EMBL" id="EU686634">
    <property type="protein sequence ID" value="ACF09859.1"/>
    <property type="molecule type" value="Genomic_DNA"/>
</dbReference>
<evidence type="ECO:0000256" key="2">
    <source>
        <dbReference type="ARBA" id="ARBA00022730"/>
    </source>
</evidence>
<proteinExistence type="inferred from homology"/>
<dbReference type="NCBIfam" id="TIGR01020">
    <property type="entry name" value="uS5_euk_arch"/>
    <property type="match status" value="1"/>
</dbReference>
<evidence type="ECO:0000256" key="4">
    <source>
        <dbReference type="ARBA" id="ARBA00022980"/>
    </source>
</evidence>
<dbReference type="InterPro" id="IPR005324">
    <property type="entry name" value="Ribosomal_uS5_C"/>
</dbReference>
<evidence type="ECO:0000256" key="5">
    <source>
        <dbReference type="ARBA" id="ARBA00023274"/>
    </source>
</evidence>
<protein>
    <recommendedName>
        <fullName evidence="6 7">Small ribosomal subunit protein uS5</fullName>
    </recommendedName>
</protein>
<evidence type="ECO:0000256" key="3">
    <source>
        <dbReference type="ARBA" id="ARBA00022884"/>
    </source>
</evidence>
<dbReference type="FunFam" id="3.30.160.20:FF:000002">
    <property type="entry name" value="40S ribosomal protein S2"/>
    <property type="match status" value="1"/>
</dbReference>
<organism evidence="10">
    <name type="scientific">uncultured marine group II euryarchaeote KM3-136-D10</name>
    <dbReference type="NCBI Taxonomy" id="526664"/>
    <lineage>
        <taxon>Archaea</taxon>
        <taxon>Methanobacteriati</taxon>
        <taxon>Thermoplasmatota</taxon>
        <taxon>Candidatus Poseidoniia</taxon>
        <taxon>Candidatus Poseidoniales</taxon>
        <taxon>environmental samples</taxon>
    </lineage>
</organism>
<dbReference type="PANTHER" id="PTHR13718:SF4">
    <property type="entry name" value="40S RIBOSOMAL PROTEIN S2"/>
    <property type="match status" value="1"/>
</dbReference>
<dbReference type="Pfam" id="PF00333">
    <property type="entry name" value="Ribosomal_S5"/>
    <property type="match status" value="1"/>
</dbReference>
<dbReference type="GO" id="GO:0019843">
    <property type="term" value="F:rRNA binding"/>
    <property type="evidence" value="ECO:0007669"/>
    <property type="project" value="UniProtKB-UniRule"/>
</dbReference>
<dbReference type="FunFam" id="3.30.230.10:FF:000002">
    <property type="entry name" value="30S ribosomal protein S5"/>
    <property type="match status" value="1"/>
</dbReference>
<comment type="domain">
    <text evidence="7">The N-terminal domain interacts with the head of the 30S subunit; the C-terminal domain interacts with the body and contacts protein S4. The interaction surface between S4 and S5 is involved in control of translational fidelity.</text>
</comment>
<keyword evidence="5 7" id="KW-0687">Ribonucleoprotein</keyword>
<dbReference type="PROSITE" id="PS50881">
    <property type="entry name" value="S5_DSRBD"/>
    <property type="match status" value="1"/>
</dbReference>
<keyword evidence="3 7" id="KW-0694">RNA-binding</keyword>
<evidence type="ECO:0000259" key="9">
    <source>
        <dbReference type="PROSITE" id="PS50881"/>
    </source>
</evidence>
<comment type="function">
    <text evidence="7">With S4 and S12 plays an important role in translational accuracy.</text>
</comment>
<feature type="domain" description="S5 DRBM" evidence="9">
    <location>
        <begin position="89"/>
        <end position="152"/>
    </location>
</feature>
<dbReference type="GO" id="GO:0003735">
    <property type="term" value="F:structural constituent of ribosome"/>
    <property type="evidence" value="ECO:0007669"/>
    <property type="project" value="UniProtKB-UniRule"/>
</dbReference>
<gene>
    <name evidence="7" type="primary">rps5</name>
</gene>
<dbReference type="InterPro" id="IPR047866">
    <property type="entry name" value="Ribosomal_uS5_arc"/>
</dbReference>
<dbReference type="Pfam" id="PF03719">
    <property type="entry name" value="Ribosomal_S5_C"/>
    <property type="match status" value="1"/>
</dbReference>
<dbReference type="HAMAP" id="MF_01307_A">
    <property type="entry name" value="Ribosomal_uS5_A"/>
    <property type="match status" value="1"/>
</dbReference>
<dbReference type="InterPro" id="IPR000851">
    <property type="entry name" value="Ribosomal_uS5"/>
</dbReference>
<comment type="similarity">
    <text evidence="1 7 8">Belongs to the universal ribosomal protein uS5 family.</text>
</comment>
<dbReference type="NCBIfam" id="NF003125">
    <property type="entry name" value="PRK04044.1"/>
    <property type="match status" value="1"/>
</dbReference>
<name>B3V6D5_9ARCH</name>
<dbReference type="GO" id="GO:0022627">
    <property type="term" value="C:cytosolic small ribosomal subunit"/>
    <property type="evidence" value="ECO:0007669"/>
    <property type="project" value="TreeGrafter"/>
</dbReference>
<dbReference type="SUPFAM" id="SSF54211">
    <property type="entry name" value="Ribosomal protein S5 domain 2-like"/>
    <property type="match status" value="1"/>
</dbReference>
<dbReference type="InterPro" id="IPR020568">
    <property type="entry name" value="Ribosomal_Su5_D2-typ_SF"/>
</dbReference>
<evidence type="ECO:0000313" key="10">
    <source>
        <dbReference type="EMBL" id="ACF09859.1"/>
    </source>
</evidence>
<dbReference type="AlphaFoldDB" id="B3V6D5"/>
<dbReference type="PANTHER" id="PTHR13718">
    <property type="entry name" value="RIBOSOMAL S SUBUNIT"/>
    <property type="match status" value="1"/>
</dbReference>
<keyword evidence="2 7" id="KW-0699">rRNA-binding</keyword>
<comment type="subunit">
    <text evidence="7">Part of the 30S ribosomal subunit. Contacts protein S4.</text>
</comment>
<dbReference type="SUPFAM" id="SSF54768">
    <property type="entry name" value="dsRNA-binding domain-like"/>
    <property type="match status" value="1"/>
</dbReference>
<evidence type="ECO:0000256" key="7">
    <source>
        <dbReference type="HAMAP-Rule" id="MF_01307"/>
    </source>
</evidence>
<evidence type="ECO:0000256" key="6">
    <source>
        <dbReference type="ARBA" id="ARBA00035255"/>
    </source>
</evidence>
<dbReference type="InterPro" id="IPR005711">
    <property type="entry name" value="Ribosomal_uS5_euk/arc"/>
</dbReference>
<accession>B3V6D5</accession>